<dbReference type="Pfam" id="PF11150">
    <property type="entry name" value="DUF2927"/>
    <property type="match status" value="1"/>
</dbReference>
<dbReference type="InterPro" id="IPR021323">
    <property type="entry name" value="DUF2927"/>
</dbReference>
<accession>A0A370UA08</accession>
<sequence length="267" mass="30850">MIQFNFKSWCITCLAFLICGYSNIAAAQERWQTDDYITESFLKIALQREYKETLYPKLIRWEKPIKLYFESDAGDAAFQKELLSVHAQHLAYITGLSIDFTDSPQNANIFVVFTQYAKMEDKVRQYIGDPNKIRKALQEAVCLGNFSIDKRKRIQRGTILIPVDYARQKARFLDCIVEEITQLLGLPNDSNDVFPSIFNDVSIDSYLSPLDYILLKALYSPRFTPGMDVAQVVARMPTVLADLHSQREIEDAIERSQRYSLKRYLGE</sequence>
<dbReference type="RefSeq" id="WP_115467854.1">
    <property type="nucleotide sequence ID" value="NZ_QKRA01000003.1"/>
</dbReference>
<feature type="chain" id="PRO_5017084713" description="DUF2927 domain-containing protein" evidence="1">
    <location>
        <begin position="28"/>
        <end position="267"/>
    </location>
</feature>
<dbReference type="Proteomes" id="UP000254326">
    <property type="component" value="Unassembled WGS sequence"/>
</dbReference>
<evidence type="ECO:0008006" key="4">
    <source>
        <dbReference type="Google" id="ProtNLM"/>
    </source>
</evidence>
<dbReference type="AlphaFoldDB" id="A0A370UA08"/>
<name>A0A370UA08_9GAMM</name>
<evidence type="ECO:0000313" key="2">
    <source>
        <dbReference type="EMBL" id="RDL44591.1"/>
    </source>
</evidence>
<protein>
    <recommendedName>
        <fullName evidence="4">DUF2927 domain-containing protein</fullName>
    </recommendedName>
</protein>
<dbReference type="OrthoDB" id="3295600at2"/>
<proteinExistence type="predicted"/>
<comment type="caution">
    <text evidence="2">The sequence shown here is derived from an EMBL/GenBank/DDBJ whole genome shotgun (WGS) entry which is preliminary data.</text>
</comment>
<keyword evidence="1" id="KW-0732">Signal</keyword>
<organism evidence="2 3">
    <name type="scientific">Marinomonas piezotolerans</name>
    <dbReference type="NCBI Taxonomy" id="2213058"/>
    <lineage>
        <taxon>Bacteria</taxon>
        <taxon>Pseudomonadati</taxon>
        <taxon>Pseudomonadota</taxon>
        <taxon>Gammaproteobacteria</taxon>
        <taxon>Oceanospirillales</taxon>
        <taxon>Oceanospirillaceae</taxon>
        <taxon>Marinomonas</taxon>
    </lineage>
</organism>
<evidence type="ECO:0000313" key="3">
    <source>
        <dbReference type="Proteomes" id="UP000254326"/>
    </source>
</evidence>
<keyword evidence="3" id="KW-1185">Reference proteome</keyword>
<evidence type="ECO:0000256" key="1">
    <source>
        <dbReference type="SAM" id="SignalP"/>
    </source>
</evidence>
<reference evidence="2 3" key="1">
    <citation type="submission" date="2018-06" db="EMBL/GenBank/DDBJ databases">
        <title>Marinomonas sp. YLB-05 draft genome sequence.</title>
        <authorList>
            <person name="Yu L."/>
            <person name="Tang X."/>
        </authorList>
    </citation>
    <scope>NUCLEOTIDE SEQUENCE [LARGE SCALE GENOMIC DNA]</scope>
    <source>
        <strain evidence="2 3">YLB-05</strain>
    </source>
</reference>
<gene>
    <name evidence="2" type="ORF">DN730_09385</name>
</gene>
<feature type="signal peptide" evidence="1">
    <location>
        <begin position="1"/>
        <end position="27"/>
    </location>
</feature>
<dbReference type="EMBL" id="QKRA01000003">
    <property type="protein sequence ID" value="RDL44591.1"/>
    <property type="molecule type" value="Genomic_DNA"/>
</dbReference>